<keyword evidence="1" id="KW-0812">Transmembrane</keyword>
<keyword evidence="1" id="KW-0472">Membrane</keyword>
<evidence type="ECO:0000256" key="1">
    <source>
        <dbReference type="SAM" id="Phobius"/>
    </source>
</evidence>
<protein>
    <submittedName>
        <fullName evidence="2">Uncharacterized protein</fullName>
    </submittedName>
</protein>
<feature type="transmembrane region" description="Helical" evidence="1">
    <location>
        <begin position="68"/>
        <end position="86"/>
    </location>
</feature>
<dbReference type="EMBL" id="BAABRL010000006">
    <property type="protein sequence ID" value="GAA5495969.1"/>
    <property type="molecule type" value="Genomic_DNA"/>
</dbReference>
<organism evidence="2 3">
    <name type="scientific">Rubritalea halochordaticola</name>
    <dbReference type="NCBI Taxonomy" id="714537"/>
    <lineage>
        <taxon>Bacteria</taxon>
        <taxon>Pseudomonadati</taxon>
        <taxon>Verrucomicrobiota</taxon>
        <taxon>Verrucomicrobiia</taxon>
        <taxon>Verrucomicrobiales</taxon>
        <taxon>Rubritaleaceae</taxon>
        <taxon>Rubritalea</taxon>
    </lineage>
</organism>
<feature type="transmembrane region" description="Helical" evidence="1">
    <location>
        <begin position="42"/>
        <end position="61"/>
    </location>
</feature>
<sequence length="136" mass="15163">MECVTSGRSEEPRWLRWGHTILMAILSLGIFLAGGIKLLVCYPILDSLIALCVVIWGALQFASIWRNVWVLALCCGFNLLAALWLTKSFVDILGNGSLVGAGFYLLFVLKILLLVMLGVYPLWHKLKTMKKVEVVP</sequence>
<comment type="caution">
    <text evidence="2">The sequence shown here is derived from an EMBL/GenBank/DDBJ whole genome shotgun (WGS) entry which is preliminary data.</text>
</comment>
<feature type="transmembrane region" description="Helical" evidence="1">
    <location>
        <begin position="98"/>
        <end position="123"/>
    </location>
</feature>
<feature type="transmembrane region" description="Helical" evidence="1">
    <location>
        <begin position="17"/>
        <end position="36"/>
    </location>
</feature>
<reference evidence="2 3" key="1">
    <citation type="submission" date="2024-02" db="EMBL/GenBank/DDBJ databases">
        <title>Rubritalea halochordaticola NBRC 107102.</title>
        <authorList>
            <person name="Ichikawa N."/>
            <person name="Katano-Makiyama Y."/>
            <person name="Hidaka K."/>
        </authorList>
    </citation>
    <scope>NUCLEOTIDE SEQUENCE [LARGE SCALE GENOMIC DNA]</scope>
    <source>
        <strain evidence="2 3">NBRC 107102</strain>
    </source>
</reference>
<keyword evidence="1" id="KW-1133">Transmembrane helix</keyword>
<gene>
    <name evidence="2" type="ORF">Rhal01_02150</name>
</gene>
<keyword evidence="3" id="KW-1185">Reference proteome</keyword>
<accession>A0ABP9V226</accession>
<evidence type="ECO:0000313" key="2">
    <source>
        <dbReference type="EMBL" id="GAA5495969.1"/>
    </source>
</evidence>
<name>A0ABP9V226_9BACT</name>
<proteinExistence type="predicted"/>
<evidence type="ECO:0000313" key="3">
    <source>
        <dbReference type="Proteomes" id="UP001424741"/>
    </source>
</evidence>
<dbReference type="Proteomes" id="UP001424741">
    <property type="component" value="Unassembled WGS sequence"/>
</dbReference>